<organism evidence="4 5">
    <name type="scientific">Desulfosporosinus acididurans</name>
    <dbReference type="NCBI Taxonomy" id="476652"/>
    <lineage>
        <taxon>Bacteria</taxon>
        <taxon>Bacillati</taxon>
        <taxon>Bacillota</taxon>
        <taxon>Clostridia</taxon>
        <taxon>Eubacteriales</taxon>
        <taxon>Desulfitobacteriaceae</taxon>
        <taxon>Desulfosporosinus</taxon>
    </lineage>
</organism>
<dbReference type="PANTHER" id="PTHR33643">
    <property type="entry name" value="UREASE ACCESSORY PROTEIN D"/>
    <property type="match status" value="1"/>
</dbReference>
<comment type="caution">
    <text evidence="4">The sequence shown here is derived from an EMBL/GenBank/DDBJ whole genome shotgun (WGS) entry which is preliminary data.</text>
</comment>
<dbReference type="GO" id="GO:0016151">
    <property type="term" value="F:nickel cation binding"/>
    <property type="evidence" value="ECO:0007669"/>
    <property type="project" value="UniProtKB-UniRule"/>
</dbReference>
<evidence type="ECO:0000256" key="2">
    <source>
        <dbReference type="ARBA" id="ARBA00023186"/>
    </source>
</evidence>
<evidence type="ECO:0000313" key="5">
    <source>
        <dbReference type="Proteomes" id="UP000036356"/>
    </source>
</evidence>
<evidence type="ECO:0000313" key="4">
    <source>
        <dbReference type="EMBL" id="KLU65931.1"/>
    </source>
</evidence>
<dbReference type="STRING" id="476652.DEAC_c19700"/>
<name>A0A0J1IML0_9FIRM</name>
<dbReference type="Pfam" id="PF01774">
    <property type="entry name" value="UreD"/>
    <property type="match status" value="1"/>
</dbReference>
<keyword evidence="2 3" id="KW-0143">Chaperone</keyword>
<gene>
    <name evidence="3 4" type="primary">ureD</name>
    <name evidence="4" type="ORF">DEAC_c19700</name>
</gene>
<comment type="function">
    <text evidence="3">Required for maturation of urease via the functional incorporation of the urease nickel metallocenter.</text>
</comment>
<evidence type="ECO:0000256" key="3">
    <source>
        <dbReference type="HAMAP-Rule" id="MF_01384"/>
    </source>
</evidence>
<keyword evidence="5" id="KW-1185">Reference proteome</keyword>
<dbReference type="GO" id="GO:0005737">
    <property type="term" value="C:cytoplasm"/>
    <property type="evidence" value="ECO:0007669"/>
    <property type="project" value="UniProtKB-SubCell"/>
</dbReference>
<dbReference type="EMBL" id="LDZY01000006">
    <property type="protein sequence ID" value="KLU65931.1"/>
    <property type="molecule type" value="Genomic_DNA"/>
</dbReference>
<keyword evidence="3" id="KW-0996">Nickel insertion</keyword>
<protein>
    <recommendedName>
        <fullName evidence="3">Urease accessory protein UreD</fullName>
    </recommendedName>
</protein>
<keyword evidence="3" id="KW-0963">Cytoplasm</keyword>
<reference evidence="4 5" key="1">
    <citation type="submission" date="2015-06" db="EMBL/GenBank/DDBJ databases">
        <title>Draft genome of the moderately acidophilic sulfate reducer Candidatus Desulfosporosinus acididurans strain M1.</title>
        <authorList>
            <person name="Poehlein A."/>
            <person name="Petzsch P."/>
            <person name="Johnson B.D."/>
            <person name="Schloemann M."/>
            <person name="Daniel R."/>
            <person name="Muehling M."/>
        </authorList>
    </citation>
    <scope>NUCLEOTIDE SEQUENCE [LARGE SCALE GENOMIC DNA]</scope>
    <source>
        <strain evidence="4 5">M1</strain>
    </source>
</reference>
<comment type="subunit">
    <text evidence="3">UreD, UreF and UreG form a complex that acts as a GTP-hydrolysis-dependent molecular chaperone, activating the urease apoprotein by helping to assemble the nickel containing metallocenter of UreC. The UreE protein probably delivers the nickel.</text>
</comment>
<dbReference type="PANTHER" id="PTHR33643:SF1">
    <property type="entry name" value="UREASE ACCESSORY PROTEIN D"/>
    <property type="match status" value="1"/>
</dbReference>
<accession>A0A0J1IML0</accession>
<evidence type="ECO:0000256" key="1">
    <source>
        <dbReference type="ARBA" id="ARBA00007177"/>
    </source>
</evidence>
<dbReference type="InterPro" id="IPR002669">
    <property type="entry name" value="UreD"/>
</dbReference>
<comment type="similarity">
    <text evidence="1 3">Belongs to the UreD family.</text>
</comment>
<sequence length="292" mass="33756">MIAPLKHGVLQLEVQQKGGKSYISSLRQRMPLRASAPLYSNDQGAAFFFIMNPAAGLLQGDQHSISVRVKRDAQAVVFGQGATKVFRSPQGDLSRQFTTLIVEQGARLEYMPEVVIPFAEACLYSRTNLWISSQASAFFWEITAPGRVARQELFKYNLLDQQTQIFLDRELISCDRFRLEPQKAPPFSHTWKSPLGPMHGYTHYGTFWAIDQHLPWVMSELLQRRTEDEDGFLEQITERYKILIAGTEINRQTYCLRALGHSAESIQEGFKEIWKILRLRLFNEPEWPWRKF</sequence>
<proteinExistence type="inferred from homology"/>
<dbReference type="HAMAP" id="MF_01384">
    <property type="entry name" value="UreD"/>
    <property type="match status" value="1"/>
</dbReference>
<dbReference type="PATRIC" id="fig|476652.3.peg.2037"/>
<dbReference type="Proteomes" id="UP000036356">
    <property type="component" value="Unassembled WGS sequence"/>
</dbReference>
<dbReference type="AlphaFoldDB" id="A0A0J1IML0"/>
<comment type="subcellular location">
    <subcellularLocation>
        <location evidence="3">Cytoplasm</location>
    </subcellularLocation>
</comment>